<name>A0A0C3N3T9_PISTI</name>
<gene>
    <name evidence="1" type="ORF">M404DRAFT_33967</name>
</gene>
<dbReference type="Proteomes" id="UP000054217">
    <property type="component" value="Unassembled WGS sequence"/>
</dbReference>
<dbReference type="AlphaFoldDB" id="A0A0C3N3T9"/>
<sequence length="266" mass="30156">MPTIVRPLNDEDWSVIERYTRKTHSLHLIACGLPTLNEVQKLHSSSQIPPSPDSLSRNLQVLMVDLEVRYISHLRLSFGGLPLPIDFEWTPWSPSRPFIEVTVAQRGFTEVVSRASSMLPWAQSIQPVSWDVSNWEDLENRPELWDGFKSSICTHINLSTITSRSRGQFHVSSNKTEYTPFTPLRASCSENRVLHAVKTARRTWSCSPPSHSSTGITSGVVLLNTSAFVLQQSTVEPCLHLKYLRILVVTTYYDIDLSDCFIERMG</sequence>
<dbReference type="EMBL" id="KN832062">
    <property type="protein sequence ID" value="KIN95719.1"/>
    <property type="molecule type" value="Genomic_DNA"/>
</dbReference>
<keyword evidence="2" id="KW-1185">Reference proteome</keyword>
<protein>
    <submittedName>
        <fullName evidence="1">Uncharacterized protein</fullName>
    </submittedName>
</protein>
<evidence type="ECO:0000313" key="1">
    <source>
        <dbReference type="EMBL" id="KIN95719.1"/>
    </source>
</evidence>
<evidence type="ECO:0000313" key="2">
    <source>
        <dbReference type="Proteomes" id="UP000054217"/>
    </source>
</evidence>
<accession>A0A0C3N3T9</accession>
<dbReference type="HOGENOM" id="CLU_1046296_0_0_1"/>
<reference evidence="1 2" key="1">
    <citation type="submission" date="2014-04" db="EMBL/GenBank/DDBJ databases">
        <authorList>
            <consortium name="DOE Joint Genome Institute"/>
            <person name="Kuo A."/>
            <person name="Kohler A."/>
            <person name="Costa M.D."/>
            <person name="Nagy L.G."/>
            <person name="Floudas D."/>
            <person name="Copeland A."/>
            <person name="Barry K.W."/>
            <person name="Cichocki N."/>
            <person name="Veneault-Fourrey C."/>
            <person name="LaButti K."/>
            <person name="Lindquist E.A."/>
            <person name="Lipzen A."/>
            <person name="Lundell T."/>
            <person name="Morin E."/>
            <person name="Murat C."/>
            <person name="Sun H."/>
            <person name="Tunlid A."/>
            <person name="Henrissat B."/>
            <person name="Grigoriev I.V."/>
            <person name="Hibbett D.S."/>
            <person name="Martin F."/>
            <person name="Nordberg H.P."/>
            <person name="Cantor M.N."/>
            <person name="Hua S.X."/>
        </authorList>
    </citation>
    <scope>NUCLEOTIDE SEQUENCE [LARGE SCALE GENOMIC DNA]</scope>
    <source>
        <strain evidence="1 2">Marx 270</strain>
    </source>
</reference>
<reference evidence="2" key="2">
    <citation type="submission" date="2015-01" db="EMBL/GenBank/DDBJ databases">
        <title>Evolutionary Origins and Diversification of the Mycorrhizal Mutualists.</title>
        <authorList>
            <consortium name="DOE Joint Genome Institute"/>
            <consortium name="Mycorrhizal Genomics Consortium"/>
            <person name="Kohler A."/>
            <person name="Kuo A."/>
            <person name="Nagy L.G."/>
            <person name="Floudas D."/>
            <person name="Copeland A."/>
            <person name="Barry K.W."/>
            <person name="Cichocki N."/>
            <person name="Veneault-Fourrey C."/>
            <person name="LaButti K."/>
            <person name="Lindquist E.A."/>
            <person name="Lipzen A."/>
            <person name="Lundell T."/>
            <person name="Morin E."/>
            <person name="Murat C."/>
            <person name="Riley R."/>
            <person name="Ohm R."/>
            <person name="Sun H."/>
            <person name="Tunlid A."/>
            <person name="Henrissat B."/>
            <person name="Grigoriev I.V."/>
            <person name="Hibbett D.S."/>
            <person name="Martin F."/>
        </authorList>
    </citation>
    <scope>NUCLEOTIDE SEQUENCE [LARGE SCALE GENOMIC DNA]</scope>
    <source>
        <strain evidence="2">Marx 270</strain>
    </source>
</reference>
<organism evidence="1 2">
    <name type="scientific">Pisolithus tinctorius Marx 270</name>
    <dbReference type="NCBI Taxonomy" id="870435"/>
    <lineage>
        <taxon>Eukaryota</taxon>
        <taxon>Fungi</taxon>
        <taxon>Dikarya</taxon>
        <taxon>Basidiomycota</taxon>
        <taxon>Agaricomycotina</taxon>
        <taxon>Agaricomycetes</taxon>
        <taxon>Agaricomycetidae</taxon>
        <taxon>Boletales</taxon>
        <taxon>Sclerodermatineae</taxon>
        <taxon>Pisolithaceae</taxon>
        <taxon>Pisolithus</taxon>
    </lineage>
</organism>
<dbReference type="InParanoid" id="A0A0C3N3T9"/>
<proteinExistence type="predicted"/>